<dbReference type="Proteomes" id="UP000004994">
    <property type="component" value="Chromosome 4"/>
</dbReference>
<keyword evidence="2" id="KW-1185">Reference proteome</keyword>
<protein>
    <submittedName>
        <fullName evidence="1">Uncharacterized protein</fullName>
    </submittedName>
</protein>
<organism evidence="1">
    <name type="scientific">Solanum lycopersicum</name>
    <name type="common">Tomato</name>
    <name type="synonym">Lycopersicon esculentum</name>
    <dbReference type="NCBI Taxonomy" id="4081"/>
    <lineage>
        <taxon>Eukaryota</taxon>
        <taxon>Viridiplantae</taxon>
        <taxon>Streptophyta</taxon>
        <taxon>Embryophyta</taxon>
        <taxon>Tracheophyta</taxon>
        <taxon>Spermatophyta</taxon>
        <taxon>Magnoliopsida</taxon>
        <taxon>eudicotyledons</taxon>
        <taxon>Gunneridae</taxon>
        <taxon>Pentapetalae</taxon>
        <taxon>asterids</taxon>
        <taxon>lamiids</taxon>
        <taxon>Solanales</taxon>
        <taxon>Solanaceae</taxon>
        <taxon>Solanoideae</taxon>
        <taxon>Solaneae</taxon>
        <taxon>Solanum</taxon>
        <taxon>Solanum subgen. Lycopersicon</taxon>
    </lineage>
</organism>
<reference evidence="1" key="2">
    <citation type="submission" date="2019-01" db="UniProtKB">
        <authorList>
            <consortium name="EnsemblPlants"/>
        </authorList>
    </citation>
    <scope>IDENTIFICATION</scope>
    <source>
        <strain evidence="1">cv. Heinz 1706</strain>
    </source>
</reference>
<reference evidence="1" key="1">
    <citation type="journal article" date="2012" name="Nature">
        <title>The tomato genome sequence provides insights into fleshy fruit evolution.</title>
        <authorList>
            <consortium name="Tomato Genome Consortium"/>
        </authorList>
    </citation>
    <scope>NUCLEOTIDE SEQUENCE [LARGE SCALE GENOMIC DNA]</scope>
    <source>
        <strain evidence="1">cv. Heinz 1706</strain>
    </source>
</reference>
<dbReference type="EnsemblPlants" id="Solyc04g074460.2.1">
    <property type="protein sequence ID" value="Solyc04g074460.2.1.1"/>
    <property type="gene ID" value="Solyc04g074460.2"/>
</dbReference>
<sequence length="15" mass="1727">LVHKLDKNMSSIRVS</sequence>
<proteinExistence type="predicted"/>
<accession>A0A3Q7G7H0</accession>
<evidence type="ECO:0000313" key="1">
    <source>
        <dbReference type="EnsemblPlants" id="Solyc04g074460.2.1.1"/>
    </source>
</evidence>
<name>A0A3Q7G7H0_SOLLC</name>
<evidence type="ECO:0000313" key="2">
    <source>
        <dbReference type="Proteomes" id="UP000004994"/>
    </source>
</evidence>
<dbReference type="InParanoid" id="A0A3Q7G7H0"/>
<dbReference type="Gramene" id="Solyc04g074460.2.1">
    <property type="protein sequence ID" value="Solyc04g074460.2.1.1"/>
    <property type="gene ID" value="Solyc04g074460.2"/>
</dbReference>